<dbReference type="PANTHER" id="PTHR47197:SF3">
    <property type="entry name" value="DIHYDRO-HEME D1 DEHYDROGENASE"/>
    <property type="match status" value="1"/>
</dbReference>
<keyword evidence="1" id="KW-1133">Transmembrane helix</keyword>
<dbReference type="InterPro" id="IPR026341">
    <property type="entry name" value="T9SS_type_B"/>
</dbReference>
<dbReference type="Proteomes" id="UP000242687">
    <property type="component" value="Unassembled WGS sequence"/>
</dbReference>
<dbReference type="OrthoDB" id="5726170at2"/>
<dbReference type="NCBIfam" id="TIGR04131">
    <property type="entry name" value="Bac_Flav_CTERM"/>
    <property type="match status" value="1"/>
</dbReference>
<accession>A0A2H9VPR8</accession>
<proteinExistence type="predicted"/>
<dbReference type="AlphaFoldDB" id="A0A2H9VPR8"/>
<dbReference type="InterPro" id="IPR011964">
    <property type="entry name" value="YVTN_b-propeller_repeat"/>
</dbReference>
<dbReference type="InterPro" id="IPR019405">
    <property type="entry name" value="Lactonase_7-beta_prop"/>
</dbReference>
<evidence type="ECO:0000256" key="1">
    <source>
        <dbReference type="SAM" id="Phobius"/>
    </source>
</evidence>
<dbReference type="PANTHER" id="PTHR47197">
    <property type="entry name" value="PROTEIN NIRF"/>
    <property type="match status" value="1"/>
</dbReference>
<keyword evidence="1" id="KW-0472">Membrane</keyword>
<dbReference type="Pfam" id="PF10282">
    <property type="entry name" value="Lactonase"/>
    <property type="match status" value="1"/>
</dbReference>
<dbReference type="SUPFAM" id="SSF51004">
    <property type="entry name" value="C-terminal (heme d1) domain of cytochrome cd1-nitrite reductase"/>
    <property type="match status" value="1"/>
</dbReference>
<dbReference type="InterPro" id="IPR011048">
    <property type="entry name" value="Haem_d1_sf"/>
</dbReference>
<organism evidence="3 4">
    <name type="scientific">Mucilaginibacter auburnensis</name>
    <dbReference type="NCBI Taxonomy" id="1457233"/>
    <lineage>
        <taxon>Bacteria</taxon>
        <taxon>Pseudomonadati</taxon>
        <taxon>Bacteroidota</taxon>
        <taxon>Sphingobacteriia</taxon>
        <taxon>Sphingobacteriales</taxon>
        <taxon>Sphingobacteriaceae</taxon>
        <taxon>Mucilaginibacter</taxon>
    </lineage>
</organism>
<dbReference type="EMBL" id="PGFJ01000002">
    <property type="protein sequence ID" value="PJJ80290.1"/>
    <property type="molecule type" value="Genomic_DNA"/>
</dbReference>
<reference evidence="3 4" key="1">
    <citation type="submission" date="2017-11" db="EMBL/GenBank/DDBJ databases">
        <title>Genomic Encyclopedia of Archaeal and Bacterial Type Strains, Phase II (KMG-II): From Individual Species to Whole Genera.</title>
        <authorList>
            <person name="Goeker M."/>
        </authorList>
    </citation>
    <scope>NUCLEOTIDE SEQUENCE [LARGE SCALE GENOMIC DNA]</scope>
    <source>
        <strain evidence="3 4">DSM 28175</strain>
    </source>
</reference>
<name>A0A2H9VPR8_9SPHI</name>
<dbReference type="InterPro" id="IPR051200">
    <property type="entry name" value="Host-pathogen_enzymatic-act"/>
</dbReference>
<dbReference type="Pfam" id="PF13585">
    <property type="entry name" value="CHU_C"/>
    <property type="match status" value="1"/>
</dbReference>
<gene>
    <name evidence="3" type="ORF">CLV57_3440</name>
</gene>
<feature type="domain" description="MBG" evidence="2">
    <location>
        <begin position="814"/>
        <end position="889"/>
    </location>
</feature>
<evidence type="ECO:0000313" key="3">
    <source>
        <dbReference type="EMBL" id="PJJ80290.1"/>
    </source>
</evidence>
<dbReference type="InterPro" id="IPR041286">
    <property type="entry name" value="MBG_2"/>
</dbReference>
<dbReference type="Gene3D" id="2.130.10.10">
    <property type="entry name" value="YVTN repeat-like/Quinoprotein amine dehydrogenase"/>
    <property type="match status" value="2"/>
</dbReference>
<sequence length="982" mass="100827">MFLIPNRPVYISIGSLLTVIIQFSFALIFQVKAQSNQVVSNGSFTQPIVYPSGSCGYTWTNSNSGIGLPANGTGDIASFRAINTGTSSVTATITATPVSAPLAYVANSGSNDVSVFNTATKTIVATIPVGRNPFGAAVSPNGRTVYITNKDDASVTFIDVYTNTAVSTVLVASKPQGIAASPDGNYLYVACGNANSISVIDVSAKTVIANISVGQDPYGVIFNPNGTRAYVTNNKGNSVSVINTVTGNVISTINIGANPAGLVTSADGNTVYVAMTGANKLTIINALSNLITKEITVSNNPVSIVINPLTSRIAMVGISGFMNIVDPITNYVIGTPSPGAQGMAFTPDYSAFYYTDKINNRLSYTAANFGSGGIISPFGNGPTSFGNFIAPGPPCNMPTVKFTIRVDPSPNIQLSAVTGHITACAGSPSSSSDIQQFQVSGNGLNSDINIVAPASFEISLNSGSGFGNTLILPATSGSVSPTTVFVRSSSTAVSGNLTGNVVCTSTGAVAQQATVSAAINPQPSVNIVSNQTLSAGGRTTAINFSGTASVYSWVNNTPGIGLAANGNGPISSFTAVNTTQAPLTATVTVTPSSGNCSGVATTFNITVNPAPVITANSTLPVTATIEFGNTLSSRSFTVSGLNLLDRITVAAPAGFEISLDDINFTETTLLGTGSNIPVTPVYFRLKPGAATGTYSGNIALSSQGAANVNVAMPNITITPAPLTIAADDRVKQYGEVLSNNTSSAAFKITSGILKNGNTLNTVMINYGAGASGNSGIGPYQITPTTVNSGGNGFAAGNYSINWVDGTLTVLPAPLTIAADDNQKIQNALNPTLTFTYSGFVNNENETVLNVKPTITTMATTTSPVGSYPINVTGAVAPNYTITYVDALLTVIPAPLSIVPPNAFTPNGDGINDTWEIPALVAYPKCTVKIYSRSGQLVFQSTGYAKPWDGSYGITQQPVGAYYYIIYPAGEQRPLSGSVTIVR</sequence>
<feature type="domain" description="MBG" evidence="2">
    <location>
        <begin position="722"/>
        <end position="808"/>
    </location>
</feature>
<dbReference type="Gene3D" id="3.30.160.710">
    <property type="match status" value="1"/>
</dbReference>
<evidence type="ECO:0000259" key="2">
    <source>
        <dbReference type="Pfam" id="PF18676"/>
    </source>
</evidence>
<dbReference type="Pfam" id="PF18676">
    <property type="entry name" value="MBG_2"/>
    <property type="match status" value="2"/>
</dbReference>
<keyword evidence="1" id="KW-0812">Transmembrane</keyword>
<dbReference type="InterPro" id="IPR015943">
    <property type="entry name" value="WD40/YVTN_repeat-like_dom_sf"/>
</dbReference>
<dbReference type="RefSeq" id="WP_100342578.1">
    <property type="nucleotide sequence ID" value="NZ_PGFJ01000002.1"/>
</dbReference>
<protein>
    <submittedName>
        <fullName evidence="3">Gliding motility-associated-like protein</fullName>
    </submittedName>
</protein>
<comment type="caution">
    <text evidence="3">The sequence shown here is derived from an EMBL/GenBank/DDBJ whole genome shotgun (WGS) entry which is preliminary data.</text>
</comment>
<keyword evidence="4" id="KW-1185">Reference proteome</keyword>
<feature type="transmembrane region" description="Helical" evidence="1">
    <location>
        <begin position="9"/>
        <end position="29"/>
    </location>
</feature>
<evidence type="ECO:0000313" key="4">
    <source>
        <dbReference type="Proteomes" id="UP000242687"/>
    </source>
</evidence>
<dbReference type="NCBIfam" id="TIGR02276">
    <property type="entry name" value="beta_rpt_yvtn"/>
    <property type="match status" value="3"/>
</dbReference>